<reference evidence="1 2" key="1">
    <citation type="submission" date="2009-07" db="EMBL/GenBank/DDBJ databases">
        <authorList>
            <person name="Madupu R."/>
            <person name="Sebastian Y."/>
            <person name="Durkin A.S."/>
            <person name="Torralba M."/>
            <person name="Methe B."/>
            <person name="Sutton G.G."/>
            <person name="Strausberg R.L."/>
            <person name="Nelson K.E."/>
        </authorList>
    </citation>
    <scope>NUCLEOTIDE SEQUENCE [LARGE SCALE GENOMIC DNA]</scope>
    <source>
        <strain evidence="1 2">RM3268</strain>
    </source>
</reference>
<gene>
    <name evidence="1" type="ORF">CAMGR0001_2122</name>
</gene>
<keyword evidence="2" id="KW-1185">Reference proteome</keyword>
<evidence type="ECO:0000313" key="2">
    <source>
        <dbReference type="Proteomes" id="UP000005709"/>
    </source>
</evidence>
<name>C8PFG6_9BACT</name>
<dbReference type="Proteomes" id="UP000005709">
    <property type="component" value="Unassembled WGS sequence"/>
</dbReference>
<proteinExistence type="predicted"/>
<dbReference type="EMBL" id="ACYG01000014">
    <property type="protein sequence ID" value="EEV18432.1"/>
    <property type="molecule type" value="Genomic_DNA"/>
</dbReference>
<sequence length="56" mass="6684">MQTTLNAYEKKAENKRFLKSLKKIVAELDKCTDRKDQAKMVEMIISYFELDGYLHR</sequence>
<dbReference type="AlphaFoldDB" id="C8PFG6"/>
<protein>
    <submittedName>
        <fullName evidence="1">Uncharacterized protein</fullName>
    </submittedName>
</protein>
<organism evidence="1 2">
    <name type="scientific">Campylobacter gracilis RM3268</name>
    <dbReference type="NCBI Taxonomy" id="553220"/>
    <lineage>
        <taxon>Bacteria</taxon>
        <taxon>Pseudomonadati</taxon>
        <taxon>Campylobacterota</taxon>
        <taxon>Epsilonproteobacteria</taxon>
        <taxon>Campylobacterales</taxon>
        <taxon>Campylobacteraceae</taxon>
        <taxon>Campylobacter</taxon>
    </lineage>
</organism>
<evidence type="ECO:0000313" key="1">
    <source>
        <dbReference type="EMBL" id="EEV18432.1"/>
    </source>
</evidence>
<accession>C8PFG6</accession>
<comment type="caution">
    <text evidence="1">The sequence shown here is derived from an EMBL/GenBank/DDBJ whole genome shotgun (WGS) entry which is preliminary data.</text>
</comment>